<gene>
    <name evidence="2" type="ORF">KC19_10G037600</name>
</gene>
<keyword evidence="3" id="KW-1185">Reference proteome</keyword>
<feature type="region of interest" description="Disordered" evidence="1">
    <location>
        <begin position="165"/>
        <end position="199"/>
    </location>
</feature>
<name>A0A8T0GK46_CERPU</name>
<reference evidence="2" key="1">
    <citation type="submission" date="2020-06" db="EMBL/GenBank/DDBJ databases">
        <title>WGS assembly of Ceratodon purpureus strain R40.</title>
        <authorList>
            <person name="Carey S.B."/>
            <person name="Jenkins J."/>
            <person name="Shu S."/>
            <person name="Lovell J.T."/>
            <person name="Sreedasyam A."/>
            <person name="Maumus F."/>
            <person name="Tiley G.P."/>
            <person name="Fernandez-Pozo N."/>
            <person name="Barry K."/>
            <person name="Chen C."/>
            <person name="Wang M."/>
            <person name="Lipzen A."/>
            <person name="Daum C."/>
            <person name="Saski C.A."/>
            <person name="Payton A.C."/>
            <person name="Mcbreen J.C."/>
            <person name="Conrad R.E."/>
            <person name="Kollar L.M."/>
            <person name="Olsson S."/>
            <person name="Huttunen S."/>
            <person name="Landis J.B."/>
            <person name="Wickett N.J."/>
            <person name="Johnson M.G."/>
            <person name="Rensing S.A."/>
            <person name="Grimwood J."/>
            <person name="Schmutz J."/>
            <person name="Mcdaniel S.F."/>
        </authorList>
    </citation>
    <scope>NUCLEOTIDE SEQUENCE</scope>
    <source>
        <strain evidence="2">R40</strain>
    </source>
</reference>
<comment type="caution">
    <text evidence="2">The sequence shown here is derived from an EMBL/GenBank/DDBJ whole genome shotgun (WGS) entry which is preliminary data.</text>
</comment>
<evidence type="ECO:0000256" key="1">
    <source>
        <dbReference type="SAM" id="MobiDB-lite"/>
    </source>
</evidence>
<dbReference type="Proteomes" id="UP000822688">
    <property type="component" value="Chromosome 10"/>
</dbReference>
<accession>A0A8T0GK46</accession>
<proteinExistence type="predicted"/>
<feature type="compositionally biased region" description="Basic and acidic residues" evidence="1">
    <location>
        <begin position="183"/>
        <end position="195"/>
    </location>
</feature>
<organism evidence="2 3">
    <name type="scientific">Ceratodon purpureus</name>
    <name type="common">Fire moss</name>
    <name type="synonym">Dicranum purpureum</name>
    <dbReference type="NCBI Taxonomy" id="3225"/>
    <lineage>
        <taxon>Eukaryota</taxon>
        <taxon>Viridiplantae</taxon>
        <taxon>Streptophyta</taxon>
        <taxon>Embryophyta</taxon>
        <taxon>Bryophyta</taxon>
        <taxon>Bryophytina</taxon>
        <taxon>Bryopsida</taxon>
        <taxon>Dicranidae</taxon>
        <taxon>Pseudoditrichales</taxon>
        <taxon>Ditrichaceae</taxon>
        <taxon>Ceratodon</taxon>
    </lineage>
</organism>
<dbReference type="EMBL" id="CM026431">
    <property type="protein sequence ID" value="KAG0558559.1"/>
    <property type="molecule type" value="Genomic_DNA"/>
</dbReference>
<protein>
    <submittedName>
        <fullName evidence="2">Uncharacterized protein</fullName>
    </submittedName>
</protein>
<sequence length="319" mass="35421">MAVEPDLNSEVYQEFDVRVVENEERYFCLLPPCVDKNKSLSNRQHWITHRKFVHKEKDNVNLPSGRVIRKWLTERAGYQPLGRVSASMDRRMVAAPSIEEGNSKTYSLVVHISGLMTQLGSAWQELARVVQDTNQSLPQVALPRIVAEKVKELYLNLERGAAIGGDMPRKADDIKGRKRRRKRDEQDVEGDHPREWGSMGKALADGMQFPKLLKPLDIREGQQMYHVPHDHDHAMEEGVVEDGHEMHAMGARVSDVGWTLAALAPGLRSDRSVMADVDRGDGGMGGNMGGSMGGGMHVDRSDVGSRMEDLVPVAGIGVG</sequence>
<dbReference type="AlphaFoldDB" id="A0A8T0GK46"/>
<evidence type="ECO:0000313" key="2">
    <source>
        <dbReference type="EMBL" id="KAG0558559.1"/>
    </source>
</evidence>
<evidence type="ECO:0000313" key="3">
    <source>
        <dbReference type="Proteomes" id="UP000822688"/>
    </source>
</evidence>